<sequence length="243" mass="27541">MKWNILGNPKMDAPLSWQQLPQGERYCSLIGQYLTKHFARQAGDYCLKLGSLSGEIAYYPCDHQIIVSEKIPQNLTALSQCPHIDLIQARATALPFVDECFSACLLTHGLHFTADPHQVLREVTRTLNQEGILFLSLFNPLSLFFLKQHLPFGTNKLPFKPYFASRIVDWLSLLNFDLLDQQCLSLQGKPHYFGEMMIIVAQKRTLPMTLNPQTSPFAPVLNPATAFRQAAKAERLIKDTPLK</sequence>
<dbReference type="InterPro" id="IPR013216">
    <property type="entry name" value="Methyltransf_11"/>
</dbReference>
<dbReference type="GO" id="GO:0008757">
    <property type="term" value="F:S-adenosylmethionine-dependent methyltransferase activity"/>
    <property type="evidence" value="ECO:0007669"/>
    <property type="project" value="InterPro"/>
</dbReference>
<evidence type="ECO:0000259" key="1">
    <source>
        <dbReference type="Pfam" id="PF08241"/>
    </source>
</evidence>
<dbReference type="EMBL" id="UGHK01000002">
    <property type="protein sequence ID" value="STO71253.1"/>
    <property type="molecule type" value="Genomic_DNA"/>
</dbReference>
<evidence type="ECO:0000313" key="4">
    <source>
        <dbReference type="EMBL" id="SUU97672.1"/>
    </source>
</evidence>
<feature type="domain" description="Methyltransferase type 11" evidence="1">
    <location>
        <begin position="79"/>
        <end position="135"/>
    </location>
</feature>
<dbReference type="EMBL" id="RQXS01000012">
    <property type="protein sequence ID" value="RZN60236.1"/>
    <property type="molecule type" value="Genomic_DNA"/>
</dbReference>
<accession>A0A0F5EZ51</accession>
<dbReference type="Proteomes" id="UP000254465">
    <property type="component" value="Unassembled WGS sequence"/>
</dbReference>
<evidence type="ECO:0000313" key="3">
    <source>
        <dbReference type="EMBL" id="STO71253.1"/>
    </source>
</evidence>
<dbReference type="STRING" id="728.VY92_07060"/>
<keyword evidence="2" id="KW-0808">Transferase</keyword>
<dbReference type="Proteomes" id="UP000254620">
    <property type="component" value="Unassembled WGS sequence"/>
</dbReference>
<dbReference type="eggNOG" id="COG2226">
    <property type="taxonomic scope" value="Bacteria"/>
</dbReference>
<name>A0A0F5EZ51_AVIPA</name>
<dbReference type="Pfam" id="PF08241">
    <property type="entry name" value="Methyltransf_11"/>
    <property type="match status" value="1"/>
</dbReference>
<reference evidence="5 6" key="1">
    <citation type="submission" date="2018-06" db="EMBL/GenBank/DDBJ databases">
        <authorList>
            <consortium name="Pathogen Informatics"/>
            <person name="Doyle S."/>
        </authorList>
    </citation>
    <scope>NUCLEOTIDE SEQUENCE [LARGE SCALE GENOMIC DNA]</scope>
    <source>
        <strain evidence="4 6">NCTC10926</strain>
        <strain evidence="3 5">NCTC11296</strain>
    </source>
</reference>
<dbReference type="Gene3D" id="3.40.50.150">
    <property type="entry name" value="Vaccinia Virus protein VP39"/>
    <property type="match status" value="1"/>
</dbReference>
<dbReference type="Proteomes" id="UP000294229">
    <property type="component" value="Unassembled WGS sequence"/>
</dbReference>
<keyword evidence="2" id="KW-0489">Methyltransferase</keyword>
<keyword evidence="4" id="KW-0830">Ubiquinone</keyword>
<dbReference type="GO" id="GO:0032259">
    <property type="term" value="P:methylation"/>
    <property type="evidence" value="ECO:0007669"/>
    <property type="project" value="UniProtKB-KW"/>
</dbReference>
<gene>
    <name evidence="2" type="ORF">EIG79_03975</name>
    <name evidence="4" type="ORF">NCTC10926_01069</name>
    <name evidence="3" type="ORF">NCTC11296_01149</name>
</gene>
<evidence type="ECO:0000313" key="2">
    <source>
        <dbReference type="EMBL" id="RZN60236.1"/>
    </source>
</evidence>
<evidence type="ECO:0000313" key="7">
    <source>
        <dbReference type="Proteomes" id="UP000294229"/>
    </source>
</evidence>
<protein>
    <submittedName>
        <fullName evidence="3">S-adenosyl-L-methionine-dependent methyltransferase</fullName>
    </submittedName>
    <submittedName>
        <fullName evidence="2">SAM-dependent methyltransferase</fullName>
    </submittedName>
    <submittedName>
        <fullName evidence="4">Ubiquinone/menaquinone biosynthesis methyltransferase</fullName>
    </submittedName>
</protein>
<dbReference type="AlphaFoldDB" id="A0A0F5EZ51"/>
<reference evidence="2 7" key="2">
    <citation type="submission" date="2018-11" db="EMBL/GenBank/DDBJ databases">
        <title>Sequencing Av. paragallinarum serogroups.</title>
        <authorList>
            <person name="Hellmuth J.E."/>
            <person name="Boucher C.E."/>
            <person name="Cason E.D."/>
        </authorList>
    </citation>
    <scope>NUCLEOTIDE SEQUENCE [LARGE SCALE GENOMIC DNA]</scope>
    <source>
        <strain evidence="2 7">SA-3</strain>
    </source>
</reference>
<dbReference type="RefSeq" id="WP_017806524.1">
    <property type="nucleotide sequence ID" value="NZ_JBANLW010000016.1"/>
</dbReference>
<organism evidence="2 7">
    <name type="scientific">Avibacterium paragallinarum</name>
    <name type="common">Haemophilus gallinarum</name>
    <dbReference type="NCBI Taxonomy" id="728"/>
    <lineage>
        <taxon>Bacteria</taxon>
        <taxon>Pseudomonadati</taxon>
        <taxon>Pseudomonadota</taxon>
        <taxon>Gammaproteobacteria</taxon>
        <taxon>Pasteurellales</taxon>
        <taxon>Pasteurellaceae</taxon>
        <taxon>Avibacterium</taxon>
    </lineage>
</organism>
<evidence type="ECO:0000313" key="5">
    <source>
        <dbReference type="Proteomes" id="UP000254465"/>
    </source>
</evidence>
<dbReference type="InterPro" id="IPR029063">
    <property type="entry name" value="SAM-dependent_MTases_sf"/>
</dbReference>
<evidence type="ECO:0000313" key="6">
    <source>
        <dbReference type="Proteomes" id="UP000254620"/>
    </source>
</evidence>
<dbReference type="OrthoDB" id="6191410at2"/>
<dbReference type="EMBL" id="UFSW01000001">
    <property type="protein sequence ID" value="SUU97672.1"/>
    <property type="molecule type" value="Genomic_DNA"/>
</dbReference>
<dbReference type="SUPFAM" id="SSF53335">
    <property type="entry name" value="S-adenosyl-L-methionine-dependent methyltransferases"/>
    <property type="match status" value="1"/>
</dbReference>
<proteinExistence type="predicted"/>